<dbReference type="InterPro" id="IPR050681">
    <property type="entry name" value="CDF/SLC30A"/>
</dbReference>
<evidence type="ECO:0000256" key="26">
    <source>
        <dbReference type="SAM" id="Phobius"/>
    </source>
</evidence>
<comment type="similarity">
    <text evidence="4">Belongs to the cation diffusion facilitator (CDF) transporter (TC 2.A.4) family. SLC30A subfamily.</text>
</comment>
<evidence type="ECO:0000256" key="23">
    <source>
        <dbReference type="ARBA" id="ARBA00042216"/>
    </source>
</evidence>
<keyword evidence="17" id="KW-0458">Lysosome</keyword>
<dbReference type="GO" id="GO:0043005">
    <property type="term" value="C:neuron projection"/>
    <property type="evidence" value="ECO:0007669"/>
    <property type="project" value="UniProtKB-KW"/>
</dbReference>
<evidence type="ECO:0000256" key="14">
    <source>
        <dbReference type="ARBA" id="ARBA00023018"/>
    </source>
</evidence>
<comment type="subcellular location">
    <subcellularLocation>
        <location evidence="3">Cytoplasmic vesicle</location>
        <location evidence="3">Secretory vesicle</location>
        <location evidence="3">Synaptic vesicle membrane</location>
        <topology evidence="3">Multi-pass membrane protein</topology>
    </subcellularLocation>
    <subcellularLocation>
        <location evidence="1">Late endosome membrane</location>
        <topology evidence="1">Multi-pass membrane protein</topology>
    </subcellularLocation>
    <subcellularLocation>
        <location evidence="2">Lysosome membrane</location>
        <topology evidence="2">Multi-pass membrane protein</topology>
    </subcellularLocation>
    <subcellularLocation>
        <location evidence="19">Synapse</location>
        <location evidence="19">Synaptosome</location>
    </subcellularLocation>
</comment>
<dbReference type="GO" id="GO:0030672">
    <property type="term" value="C:synaptic vesicle membrane"/>
    <property type="evidence" value="ECO:0007669"/>
    <property type="project" value="UniProtKB-SubCell"/>
</dbReference>
<keyword evidence="9" id="KW-0479">Metal-binding</keyword>
<evidence type="ECO:0000256" key="22">
    <source>
        <dbReference type="ARBA" id="ARBA00042040"/>
    </source>
</evidence>
<dbReference type="PANTHER" id="PTHR11562">
    <property type="entry name" value="CATION EFFLUX PROTEIN/ ZINC TRANSPORTER"/>
    <property type="match status" value="1"/>
</dbReference>
<dbReference type="GO" id="GO:0005765">
    <property type="term" value="C:lysosomal membrane"/>
    <property type="evidence" value="ECO:0007669"/>
    <property type="project" value="UniProtKB-SubCell"/>
</dbReference>
<keyword evidence="7" id="KW-0771">Synaptosome</keyword>
<keyword evidence="8 26" id="KW-0812">Transmembrane</keyword>
<keyword evidence="18" id="KW-0968">Cytoplasmic vesicle</keyword>
<evidence type="ECO:0000256" key="16">
    <source>
        <dbReference type="ARBA" id="ARBA00023136"/>
    </source>
</evidence>
<evidence type="ECO:0000256" key="17">
    <source>
        <dbReference type="ARBA" id="ARBA00023228"/>
    </source>
</evidence>
<dbReference type="PANTHER" id="PTHR11562:SF30">
    <property type="entry name" value="PROTON-COUPLED ZINC ANTIPORTER SLC30A3-RELATED"/>
    <property type="match status" value="1"/>
</dbReference>
<feature type="region of interest" description="Disordered" evidence="25">
    <location>
        <begin position="16"/>
        <end position="45"/>
    </location>
</feature>
<evidence type="ECO:0000256" key="8">
    <source>
        <dbReference type="ARBA" id="ARBA00022692"/>
    </source>
</evidence>
<protein>
    <recommendedName>
        <fullName evidence="21">Probable proton-coupled zinc antiporter SLC30A3</fullName>
    </recommendedName>
    <alternativeName>
        <fullName evidence="23">Solute carrier family 30 member 3</fullName>
    </alternativeName>
    <alternativeName>
        <fullName evidence="22">Zinc transporter 3</fullName>
    </alternativeName>
</protein>
<keyword evidence="14" id="KW-0770">Synapse</keyword>
<keyword evidence="13 26" id="KW-1133">Transmembrane helix</keyword>
<dbReference type="InterPro" id="IPR027469">
    <property type="entry name" value="Cation_efflux_TMD_sf"/>
</dbReference>
<evidence type="ECO:0000256" key="11">
    <source>
        <dbReference type="ARBA" id="ARBA00022833"/>
    </source>
</evidence>
<sequence>MDSLKHHLIEDDRTHSMALLGPYPESEEDKCSSSTEDPGSPTETDLWEPLTANQPLLVSGHCHENDEVSWTESLEKQLARRKLITASFVSLVFMVGEVIGGYAANSLAIMTDAAHLFTDFGSIMISLFSLWVSSRPPTKTLNFGWHRAEILGACLSVLSIWAVTGVLVFMAIQRIVDDDYEIHSHIMLITSGCAVGVNVLMAVILHQSNHKHIDRANLSHGHCHGLPGGHGNTSLKAAFIHVVGDLLQSLGVLLAATIVHFWPQYKMADPICTFMFSVFVLGTTVTILSDVLRILMEGVPKGVHYDNVRKKLLSLRGVQATHNLRIWALTMSQSQLSVHVATEKDASPQLVLMEATKMLRSEFGFSSLTIQVEQYSEDMVCCLQCQDPTD</sequence>
<comment type="function">
    <text evidence="20">Probable proton-coupled zinc ion antiporter mediating the import of zinc from cytoplasm into synaptic vesicles and participating to cellular zinc ion homeostasis in the brain.</text>
</comment>
<evidence type="ECO:0000256" key="20">
    <source>
        <dbReference type="ARBA" id="ARBA00037129"/>
    </source>
</evidence>
<dbReference type="GO" id="GO:0015297">
    <property type="term" value="F:antiporter activity"/>
    <property type="evidence" value="ECO:0007669"/>
    <property type="project" value="UniProtKB-KW"/>
</dbReference>
<feature type="transmembrane region" description="Helical" evidence="26">
    <location>
        <begin position="83"/>
        <end position="102"/>
    </location>
</feature>
<keyword evidence="30" id="KW-1185">Reference proteome</keyword>
<comment type="caution">
    <text evidence="29">The sequence shown here is derived from an EMBL/GenBank/DDBJ whole genome shotgun (WGS) entry which is preliminary data.</text>
</comment>
<gene>
    <name evidence="29" type="ORF">UPYG_G00232570</name>
</gene>
<dbReference type="Gene3D" id="1.20.1510.10">
    <property type="entry name" value="Cation efflux protein transmembrane domain"/>
    <property type="match status" value="1"/>
</dbReference>
<evidence type="ECO:0000256" key="6">
    <source>
        <dbReference type="ARBA" id="ARBA00022449"/>
    </source>
</evidence>
<evidence type="ECO:0000259" key="27">
    <source>
        <dbReference type="Pfam" id="PF01545"/>
    </source>
</evidence>
<evidence type="ECO:0000256" key="10">
    <source>
        <dbReference type="ARBA" id="ARBA00022753"/>
    </source>
</evidence>
<dbReference type="Pfam" id="PF16916">
    <property type="entry name" value="ZT_dimer"/>
    <property type="match status" value="1"/>
</dbReference>
<keyword evidence="10" id="KW-0967">Endosome</keyword>
<dbReference type="SUPFAM" id="SSF161111">
    <property type="entry name" value="Cation efflux protein transmembrane domain-like"/>
    <property type="match status" value="1"/>
</dbReference>
<evidence type="ECO:0000256" key="18">
    <source>
        <dbReference type="ARBA" id="ARBA00023329"/>
    </source>
</evidence>
<evidence type="ECO:0000256" key="25">
    <source>
        <dbReference type="SAM" id="MobiDB-lite"/>
    </source>
</evidence>
<dbReference type="EMBL" id="JAGEUA010000007">
    <property type="protein sequence ID" value="KAL0969809.1"/>
    <property type="molecule type" value="Genomic_DNA"/>
</dbReference>
<keyword evidence="11" id="KW-0862">Zinc</keyword>
<dbReference type="Pfam" id="PF01545">
    <property type="entry name" value="Cation_efflux"/>
    <property type="match status" value="1"/>
</dbReference>
<evidence type="ECO:0000256" key="1">
    <source>
        <dbReference type="ARBA" id="ARBA00004107"/>
    </source>
</evidence>
<evidence type="ECO:0000256" key="19">
    <source>
        <dbReference type="ARBA" id="ARBA00034102"/>
    </source>
</evidence>
<feature type="transmembrane region" description="Helical" evidence="26">
    <location>
        <begin position="182"/>
        <end position="205"/>
    </location>
</feature>
<dbReference type="FunFam" id="1.20.1510.10:FF:000002">
    <property type="entry name" value="zinc transporter 3 isoform X1"/>
    <property type="match status" value="1"/>
</dbReference>
<dbReference type="InterPro" id="IPR002524">
    <property type="entry name" value="Cation_efflux"/>
</dbReference>
<evidence type="ECO:0000259" key="28">
    <source>
        <dbReference type="Pfam" id="PF16916"/>
    </source>
</evidence>
<feature type="transmembrane region" description="Helical" evidence="26">
    <location>
        <begin position="274"/>
        <end position="295"/>
    </location>
</feature>
<name>A0ABD0WDR8_UMBPY</name>
<evidence type="ECO:0000313" key="30">
    <source>
        <dbReference type="Proteomes" id="UP001557470"/>
    </source>
</evidence>
<feature type="transmembrane region" description="Helical" evidence="26">
    <location>
        <begin position="153"/>
        <end position="176"/>
    </location>
</feature>
<dbReference type="NCBIfam" id="TIGR01297">
    <property type="entry name" value="CDF"/>
    <property type="match status" value="1"/>
</dbReference>
<feature type="domain" description="Cation efflux protein transmembrane" evidence="27">
    <location>
        <begin position="83"/>
        <end position="296"/>
    </location>
</feature>
<dbReference type="GO" id="GO:0046872">
    <property type="term" value="F:metal ion binding"/>
    <property type="evidence" value="ECO:0007669"/>
    <property type="project" value="UniProtKB-KW"/>
</dbReference>
<evidence type="ECO:0000256" key="21">
    <source>
        <dbReference type="ARBA" id="ARBA00040652"/>
    </source>
</evidence>
<feature type="compositionally biased region" description="Polar residues" evidence="25">
    <location>
        <begin position="32"/>
        <end position="43"/>
    </location>
</feature>
<evidence type="ECO:0000256" key="9">
    <source>
        <dbReference type="ARBA" id="ARBA00022723"/>
    </source>
</evidence>
<evidence type="ECO:0000256" key="3">
    <source>
        <dbReference type="ARBA" id="ARBA00004644"/>
    </source>
</evidence>
<evidence type="ECO:0000256" key="2">
    <source>
        <dbReference type="ARBA" id="ARBA00004155"/>
    </source>
</evidence>
<evidence type="ECO:0000256" key="5">
    <source>
        <dbReference type="ARBA" id="ARBA00022448"/>
    </source>
</evidence>
<evidence type="ECO:0000256" key="24">
    <source>
        <dbReference type="ARBA" id="ARBA00048349"/>
    </source>
</evidence>
<evidence type="ECO:0000256" key="7">
    <source>
        <dbReference type="ARBA" id="ARBA00022599"/>
    </source>
</evidence>
<keyword evidence="15" id="KW-0406">Ion transport</keyword>
<dbReference type="GO" id="GO:0005385">
    <property type="term" value="F:zinc ion transmembrane transporter activity"/>
    <property type="evidence" value="ECO:0007669"/>
    <property type="project" value="UniProtKB-ARBA"/>
</dbReference>
<organism evidence="29 30">
    <name type="scientific">Umbra pygmaea</name>
    <name type="common">Eastern mudminnow</name>
    <dbReference type="NCBI Taxonomy" id="75934"/>
    <lineage>
        <taxon>Eukaryota</taxon>
        <taxon>Metazoa</taxon>
        <taxon>Chordata</taxon>
        <taxon>Craniata</taxon>
        <taxon>Vertebrata</taxon>
        <taxon>Euteleostomi</taxon>
        <taxon>Actinopterygii</taxon>
        <taxon>Neopterygii</taxon>
        <taxon>Teleostei</taxon>
        <taxon>Protacanthopterygii</taxon>
        <taxon>Esociformes</taxon>
        <taxon>Umbridae</taxon>
        <taxon>Umbra</taxon>
    </lineage>
</organism>
<comment type="catalytic activity">
    <reaction evidence="24">
        <text>Zn(2+)(in) + 2 H(+)(out) = Zn(2+)(out) + 2 H(+)(in)</text>
        <dbReference type="Rhea" id="RHEA:72627"/>
        <dbReference type="ChEBI" id="CHEBI:15378"/>
        <dbReference type="ChEBI" id="CHEBI:29105"/>
    </reaction>
</comment>
<accession>A0ABD0WDR8</accession>
<feature type="domain" description="Cation efflux protein cytoplasmic" evidence="28">
    <location>
        <begin position="300"/>
        <end position="375"/>
    </location>
</feature>
<evidence type="ECO:0000256" key="13">
    <source>
        <dbReference type="ARBA" id="ARBA00022989"/>
    </source>
</evidence>
<reference evidence="29 30" key="1">
    <citation type="submission" date="2024-06" db="EMBL/GenBank/DDBJ databases">
        <authorList>
            <person name="Pan Q."/>
            <person name="Wen M."/>
            <person name="Jouanno E."/>
            <person name="Zahm M."/>
            <person name="Klopp C."/>
            <person name="Cabau C."/>
            <person name="Louis A."/>
            <person name="Berthelot C."/>
            <person name="Parey E."/>
            <person name="Roest Crollius H."/>
            <person name="Montfort J."/>
            <person name="Robinson-Rechavi M."/>
            <person name="Bouchez O."/>
            <person name="Lampietro C."/>
            <person name="Lopez Roques C."/>
            <person name="Donnadieu C."/>
            <person name="Postlethwait J."/>
            <person name="Bobe J."/>
            <person name="Verreycken H."/>
            <person name="Guiguen Y."/>
        </authorList>
    </citation>
    <scope>NUCLEOTIDE SEQUENCE [LARGE SCALE GENOMIC DNA]</scope>
    <source>
        <strain evidence="29">Up_M1</strain>
        <tissue evidence="29">Testis</tissue>
    </source>
</reference>
<evidence type="ECO:0000313" key="29">
    <source>
        <dbReference type="EMBL" id="KAL0969809.1"/>
    </source>
</evidence>
<evidence type="ECO:0000256" key="12">
    <source>
        <dbReference type="ARBA" id="ARBA00022906"/>
    </source>
</evidence>
<keyword evidence="16 26" id="KW-0472">Membrane</keyword>
<dbReference type="GO" id="GO:0031902">
    <property type="term" value="C:late endosome membrane"/>
    <property type="evidence" value="ECO:0007669"/>
    <property type="project" value="UniProtKB-SubCell"/>
</dbReference>
<evidence type="ECO:0000256" key="4">
    <source>
        <dbReference type="ARBA" id="ARBA00008873"/>
    </source>
</evidence>
<dbReference type="InterPro" id="IPR027470">
    <property type="entry name" value="Cation_efflux_CTD"/>
</dbReference>
<feature type="transmembrane region" description="Helical" evidence="26">
    <location>
        <begin position="238"/>
        <end position="262"/>
    </location>
</feature>
<keyword evidence="5" id="KW-0813">Transport</keyword>
<dbReference type="AlphaFoldDB" id="A0ABD0WDR8"/>
<keyword evidence="6" id="KW-0050">Antiport</keyword>
<keyword evidence="12" id="KW-0864">Zinc transport</keyword>
<feature type="transmembrane region" description="Helical" evidence="26">
    <location>
        <begin position="114"/>
        <end position="132"/>
    </location>
</feature>
<dbReference type="Proteomes" id="UP001557470">
    <property type="component" value="Unassembled WGS sequence"/>
</dbReference>
<dbReference type="InterPro" id="IPR058533">
    <property type="entry name" value="Cation_efflux_TM"/>
</dbReference>
<proteinExistence type="inferred from homology"/>
<evidence type="ECO:0000256" key="15">
    <source>
        <dbReference type="ARBA" id="ARBA00023065"/>
    </source>
</evidence>